<evidence type="ECO:0000256" key="3">
    <source>
        <dbReference type="ARBA" id="ARBA00037882"/>
    </source>
</evidence>
<dbReference type="OrthoDB" id="9812426at2"/>
<dbReference type="PANTHER" id="PTHR23150:SF36">
    <property type="entry name" value="HERCYNINE OXYGENASE"/>
    <property type="match status" value="1"/>
</dbReference>
<evidence type="ECO:0000259" key="4">
    <source>
        <dbReference type="Pfam" id="PF03781"/>
    </source>
</evidence>
<gene>
    <name evidence="6" type="primary">egtB</name>
    <name evidence="6" type="ORF">UC8_29450</name>
</gene>
<evidence type="ECO:0000313" key="6">
    <source>
        <dbReference type="EMBL" id="QEG40927.1"/>
    </source>
</evidence>
<feature type="domain" description="Sulfatase-modifying factor enzyme-like" evidence="4">
    <location>
        <begin position="171"/>
        <end position="306"/>
    </location>
</feature>
<dbReference type="InterPro" id="IPR042095">
    <property type="entry name" value="SUMF_sf"/>
</dbReference>
<dbReference type="RefSeq" id="WP_068140278.1">
    <property type="nucleotide sequence ID" value="NZ_CP042914.1"/>
</dbReference>
<feature type="domain" description="DinB-like" evidence="5">
    <location>
        <begin position="7"/>
        <end position="139"/>
    </location>
</feature>
<dbReference type="Pfam" id="PF12867">
    <property type="entry name" value="DinB_2"/>
    <property type="match status" value="1"/>
</dbReference>
<dbReference type="Gene3D" id="3.90.1580.10">
    <property type="entry name" value="paralog of FGE (formylglycine-generating enzyme)"/>
    <property type="match status" value="2"/>
</dbReference>
<protein>
    <submittedName>
        <fullName evidence="6">Iron(II)-dependent oxidoreductase EgtB</fullName>
        <ecNumber evidence="6">1.8.-.-</ecNumber>
    </submittedName>
</protein>
<dbReference type="InterPro" id="IPR024775">
    <property type="entry name" value="DinB-like"/>
</dbReference>
<keyword evidence="7" id="KW-1185">Reference proteome</keyword>
<feature type="domain" description="Sulfatase-modifying factor enzyme-like" evidence="4">
    <location>
        <begin position="335"/>
        <end position="408"/>
    </location>
</feature>
<proteinExistence type="predicted"/>
<dbReference type="Proteomes" id="UP000325286">
    <property type="component" value="Chromosome"/>
</dbReference>
<comment type="pathway">
    <text evidence="3">Amino-acid biosynthesis; ergothioneine biosynthesis.</text>
</comment>
<dbReference type="Pfam" id="PF03781">
    <property type="entry name" value="FGE-sulfatase"/>
    <property type="match status" value="2"/>
</dbReference>
<evidence type="ECO:0000313" key="7">
    <source>
        <dbReference type="Proteomes" id="UP000325286"/>
    </source>
</evidence>
<dbReference type="InterPro" id="IPR005532">
    <property type="entry name" value="SUMF_dom"/>
</dbReference>
<dbReference type="GO" id="GO:0016491">
    <property type="term" value="F:oxidoreductase activity"/>
    <property type="evidence" value="ECO:0007669"/>
    <property type="project" value="UniProtKB-KW"/>
</dbReference>
<sequence length="409" mass="47109">MEIQNRFRETRKFSERLAAPLSPEDCVVQSMEDASPTRWHLAHTTWFFETFILCQQADYTCFDDAFGYLFNSYYNTIGEQFPRAQRGLLSRPGLERIWQYRRHVDQQILERLDQPDFADKFHRLIEIGIQHEQQHQELILTDIKHVLSCNPVWPIYEDLPLQCSGQPAARDPLLIEAGIHEVGHTGDGFAFDNESPRHKSYLHACRIDGRLVTCGEYAEFIDAGGYDRPEMWLSLGWATVQQQGWQAPLYWQRAEGEWKQFTLAGMQPIDEHAPVTHISFFEADAYARWRGKRLPTEFEWEVAAATMPIAEDDQFVDRLIAGGRAIHPTCSPSGLCGAVWQWTSSSYLGYPGYHPPAGAVGEYNGKFMCDQHVLRGGSVATHSQHIRHTYRNFFPAHTRWQFSGIRLAE</sequence>
<dbReference type="PANTHER" id="PTHR23150">
    <property type="entry name" value="SULFATASE MODIFYING FACTOR 1, 2"/>
    <property type="match status" value="1"/>
</dbReference>
<dbReference type="AlphaFoldDB" id="A0A5B9QPB4"/>
<keyword evidence="2" id="KW-0408">Iron</keyword>
<dbReference type="KEGG" id="rul:UC8_29450"/>
<dbReference type="NCBIfam" id="TIGR03440">
    <property type="entry name" value="egtB_TIGR03440"/>
    <property type="match status" value="1"/>
</dbReference>
<dbReference type="InterPro" id="IPR016187">
    <property type="entry name" value="CTDL_fold"/>
</dbReference>
<organism evidence="6 7">
    <name type="scientific">Roseimaritima ulvae</name>
    <dbReference type="NCBI Taxonomy" id="980254"/>
    <lineage>
        <taxon>Bacteria</taxon>
        <taxon>Pseudomonadati</taxon>
        <taxon>Planctomycetota</taxon>
        <taxon>Planctomycetia</taxon>
        <taxon>Pirellulales</taxon>
        <taxon>Pirellulaceae</taxon>
        <taxon>Roseimaritima</taxon>
    </lineage>
</organism>
<evidence type="ECO:0000256" key="2">
    <source>
        <dbReference type="ARBA" id="ARBA00023004"/>
    </source>
</evidence>
<evidence type="ECO:0000259" key="5">
    <source>
        <dbReference type="Pfam" id="PF12867"/>
    </source>
</evidence>
<accession>A0A5B9QPB4</accession>
<evidence type="ECO:0000256" key="1">
    <source>
        <dbReference type="ARBA" id="ARBA00023002"/>
    </source>
</evidence>
<name>A0A5B9QPB4_9BACT</name>
<dbReference type="InterPro" id="IPR051043">
    <property type="entry name" value="Sulfatase_Mod_Factor_Kinase"/>
</dbReference>
<dbReference type="EMBL" id="CP042914">
    <property type="protein sequence ID" value="QEG40927.1"/>
    <property type="molecule type" value="Genomic_DNA"/>
</dbReference>
<reference evidence="6 7" key="1">
    <citation type="submission" date="2019-08" db="EMBL/GenBank/DDBJ databases">
        <title>Deep-cultivation of Planctomycetes and their phenomic and genomic characterization uncovers novel biology.</title>
        <authorList>
            <person name="Wiegand S."/>
            <person name="Jogler M."/>
            <person name="Boedeker C."/>
            <person name="Pinto D."/>
            <person name="Vollmers J."/>
            <person name="Rivas-Marin E."/>
            <person name="Kohn T."/>
            <person name="Peeters S.H."/>
            <person name="Heuer A."/>
            <person name="Rast P."/>
            <person name="Oberbeckmann S."/>
            <person name="Bunk B."/>
            <person name="Jeske O."/>
            <person name="Meyerdierks A."/>
            <person name="Storesund J.E."/>
            <person name="Kallscheuer N."/>
            <person name="Luecker S."/>
            <person name="Lage O.M."/>
            <person name="Pohl T."/>
            <person name="Merkel B.J."/>
            <person name="Hornburger P."/>
            <person name="Mueller R.-W."/>
            <person name="Bruemmer F."/>
            <person name="Labrenz M."/>
            <person name="Spormann A.M."/>
            <person name="Op den Camp H."/>
            <person name="Overmann J."/>
            <person name="Amann R."/>
            <person name="Jetten M.S.M."/>
            <person name="Mascher T."/>
            <person name="Medema M.H."/>
            <person name="Devos D.P."/>
            <person name="Kaster A.-K."/>
            <person name="Ovreas L."/>
            <person name="Rohde M."/>
            <person name="Galperin M.Y."/>
            <person name="Jogler C."/>
        </authorList>
    </citation>
    <scope>NUCLEOTIDE SEQUENCE [LARGE SCALE GENOMIC DNA]</scope>
    <source>
        <strain evidence="6 7">UC8</strain>
    </source>
</reference>
<dbReference type="GO" id="GO:0052699">
    <property type="term" value="P:ergothioneine biosynthetic process"/>
    <property type="evidence" value="ECO:0007669"/>
    <property type="project" value="InterPro"/>
</dbReference>
<dbReference type="EC" id="1.8.-.-" evidence="6"/>
<dbReference type="InterPro" id="IPR017806">
    <property type="entry name" value="EgtB"/>
</dbReference>
<dbReference type="SUPFAM" id="SSF56436">
    <property type="entry name" value="C-type lectin-like"/>
    <property type="match status" value="1"/>
</dbReference>
<keyword evidence="1 6" id="KW-0560">Oxidoreductase</keyword>